<dbReference type="Proteomes" id="UP000001058">
    <property type="component" value="Unassembled WGS sequence"/>
</dbReference>
<dbReference type="GO" id="GO:0003723">
    <property type="term" value="F:RNA binding"/>
    <property type="evidence" value="ECO:0007669"/>
    <property type="project" value="UniProtKB-UniRule"/>
</dbReference>
<sequence length="1239" mass="122611">MLPAQMPGQRWFSGSATKQTDLLADGPNKKSRLLDLIQLPESLDDAMLQPASTATQQTLPADEAQRQLGTLQLGSGDEPASPKPTDVSRAIQIDAAAPTLVKAATDTMVVDNPSSTPHLVATTVTPSGQGTTAATDVLLDAEQAKAEAATGAYKPDGPLLPETSPEPGPSDAAVAVVSGDAAVDSSAQEGQGGDEGEGEVASRQVESAAPVCGNGAGEGRAGGYEVFIGGLPPDAREEDVRGGLSEMAQSEVLSVRLQMTRGTSICKGYGFATFADEAAAQRAASAAAGGARLCGQRVGLHASKRPFRAVLATAQAAGTQPPLPLSPDSDASINELLRVLREHPDRRAARLTWALPWAHGMRCALRLKCAALVVQRGAKRAYPASAGAAAQTSGGAAAAAVPAAATGPQQRPVAEAKRQATAATVAAAAAAAPAPASEPCAAAPQTGGGSGQGEVNEGGGAPKADVAAVPKADATTPRTDAPAATPATEPTPTEEAPAAPAAVPAKGEEASKAAPAGKKQVQAAAPGPASATATGKGGKKGTPGEKAAGTAGSSGAGRAAAVAGTSGGGASAGGGSSNGGGGGGSAPGAMSPDLTTALAAYPKINKLINSLKGTPRPKTPLMILHEYASKMSYEVTNHETSDGPSGPYTVETRMLSGGNRGTTIATASGKARTKKDAKQVSAAAVLEKLLDGPRGVSPQDLLPLPKPAAAAPAAARGPGRRAEQERGGGRKGRSGAGPGAGGGGPPQPQHAHIHHRDALNRTGQLPPPSMKPPPPPPPPSFHGGLRSGGPPFGGGGGGGGGHLGPMSRAPFSGGGGGGGTSYSAVQPGLMPASHSAASGFGGLGRNGGGDGGGRGQWSGGDSYDGPGYGNLGYGNSGGSGGGGGGSMVQLGLSSSGRDSNSRGGGGLGMDSYGAPSSYDMAAGQKRNYSTAMQVRFADWEEAAYGSPAASQGLLPVNPPQQPAAGAVGALMGGGGVGVGLGGAQDPFAAQAGGVSRGGGLGGSGAIGSGTAALALQHQSFNLGQPAVQSNIYGMSSSFTQGQAQQPQQQQYGSTGMYSGLSQLHGLLPVHVAILRLFAGRQCTAREWYMFISDKAGVGSLPSRTFGRDADTEWWLGKRGSAAVPAVVPDADIMSSHQCAAAMCRTRVTQRKIAQRAPRIAGWGWGEVGCAVVGMLDLDTMRCWGAPGESQTSGKAVRDSAGGSARGVRQAPPISQAKGLKLAVLQRTEQLDGNLSDMAA</sequence>
<dbReference type="SMART" id="SM00360">
    <property type="entry name" value="RRM"/>
    <property type="match status" value="1"/>
</dbReference>
<dbReference type="Gene3D" id="3.30.70.330">
    <property type="match status" value="1"/>
</dbReference>
<reference evidence="6 7" key="1">
    <citation type="journal article" date="2010" name="Science">
        <title>Genomic analysis of organismal complexity in the multicellular green alga Volvox carteri.</title>
        <authorList>
            <person name="Prochnik S.E."/>
            <person name="Umen J."/>
            <person name="Nedelcu A.M."/>
            <person name="Hallmann A."/>
            <person name="Miller S.M."/>
            <person name="Nishii I."/>
            <person name="Ferris P."/>
            <person name="Kuo A."/>
            <person name="Mitros T."/>
            <person name="Fritz-Laylin L.K."/>
            <person name="Hellsten U."/>
            <person name="Chapman J."/>
            <person name="Simakov O."/>
            <person name="Rensing S.A."/>
            <person name="Terry A."/>
            <person name="Pangilinan J."/>
            <person name="Kapitonov V."/>
            <person name="Jurka J."/>
            <person name="Salamov A."/>
            <person name="Shapiro H."/>
            <person name="Schmutz J."/>
            <person name="Grimwood J."/>
            <person name="Lindquist E."/>
            <person name="Lucas S."/>
            <person name="Grigoriev I.V."/>
            <person name="Schmitt R."/>
            <person name="Kirk D."/>
            <person name="Rokhsar D.S."/>
        </authorList>
    </citation>
    <scope>NUCLEOTIDE SEQUENCE [LARGE SCALE GENOMIC DNA]</scope>
    <source>
        <strain evidence="7">f. Nagariensis / Eve</strain>
    </source>
</reference>
<feature type="region of interest" description="Disordered" evidence="3">
    <location>
        <begin position="1"/>
        <end position="29"/>
    </location>
</feature>
<feature type="compositionally biased region" description="Low complexity" evidence="3">
    <location>
        <begin position="544"/>
        <end position="564"/>
    </location>
</feature>
<dbReference type="InterPro" id="IPR000504">
    <property type="entry name" value="RRM_dom"/>
</dbReference>
<feature type="compositionally biased region" description="Gly residues" evidence="3">
    <location>
        <begin position="446"/>
        <end position="461"/>
    </location>
</feature>
<keyword evidence="1 2" id="KW-0694">RNA-binding</keyword>
<dbReference type="InterPro" id="IPR014720">
    <property type="entry name" value="dsRBD_dom"/>
</dbReference>
<dbReference type="STRING" id="3068.D8UBL8"/>
<dbReference type="KEGG" id="vcn:VOLCADRAFT_96996"/>
<dbReference type="PANTHER" id="PTHR21245">
    <property type="entry name" value="HETEROGENEOUS NUCLEAR RIBONUCLEOPROTEIN"/>
    <property type="match status" value="1"/>
</dbReference>
<proteinExistence type="predicted"/>
<evidence type="ECO:0000259" key="5">
    <source>
        <dbReference type="PROSITE" id="PS50137"/>
    </source>
</evidence>
<evidence type="ECO:0000256" key="3">
    <source>
        <dbReference type="SAM" id="MobiDB-lite"/>
    </source>
</evidence>
<dbReference type="PROSITE" id="PS50102">
    <property type="entry name" value="RRM"/>
    <property type="match status" value="1"/>
</dbReference>
<feature type="domain" description="DRBM" evidence="5">
    <location>
        <begin position="616"/>
        <end position="691"/>
    </location>
</feature>
<feature type="compositionally biased region" description="Gly residues" evidence="3">
    <location>
        <begin position="839"/>
        <end position="858"/>
    </location>
</feature>
<feature type="compositionally biased region" description="Gly residues" evidence="3">
    <location>
        <begin position="785"/>
        <end position="803"/>
    </location>
</feature>
<feature type="domain" description="RRM" evidence="4">
    <location>
        <begin position="224"/>
        <end position="305"/>
    </location>
</feature>
<feature type="compositionally biased region" description="Gly residues" evidence="3">
    <location>
        <begin position="565"/>
        <end position="586"/>
    </location>
</feature>
<dbReference type="RefSeq" id="XP_002956050.1">
    <property type="nucleotide sequence ID" value="XM_002956004.1"/>
</dbReference>
<dbReference type="InterPro" id="IPR012677">
    <property type="entry name" value="Nucleotide-bd_a/b_plait_sf"/>
</dbReference>
<evidence type="ECO:0000259" key="4">
    <source>
        <dbReference type="PROSITE" id="PS50102"/>
    </source>
</evidence>
<feature type="region of interest" description="Disordered" evidence="3">
    <location>
        <begin position="148"/>
        <end position="216"/>
    </location>
</feature>
<evidence type="ECO:0000256" key="2">
    <source>
        <dbReference type="PROSITE-ProRule" id="PRU00176"/>
    </source>
</evidence>
<dbReference type="CDD" id="cd19906">
    <property type="entry name" value="DSRM_ADAD2"/>
    <property type="match status" value="1"/>
</dbReference>
<dbReference type="GeneID" id="9626603"/>
<feature type="compositionally biased region" description="Low complexity" evidence="3">
    <location>
        <begin position="462"/>
        <end position="505"/>
    </location>
</feature>
<feature type="compositionally biased region" description="Pro residues" evidence="3">
    <location>
        <begin position="765"/>
        <end position="780"/>
    </location>
</feature>
<dbReference type="InterPro" id="IPR035979">
    <property type="entry name" value="RBD_domain_sf"/>
</dbReference>
<evidence type="ECO:0000313" key="7">
    <source>
        <dbReference type="Proteomes" id="UP000001058"/>
    </source>
</evidence>
<dbReference type="InterPro" id="IPR044454">
    <property type="entry name" value="ADAD2_DSRM"/>
</dbReference>
<evidence type="ECO:0000313" key="6">
    <source>
        <dbReference type="EMBL" id="EFJ42790.1"/>
    </source>
</evidence>
<feature type="compositionally biased region" description="Low complexity" evidence="3">
    <location>
        <begin position="887"/>
        <end position="898"/>
    </location>
</feature>
<feature type="region of interest" description="Disordered" evidence="3">
    <location>
        <begin position="437"/>
        <end position="589"/>
    </location>
</feature>
<feature type="compositionally biased region" description="Low complexity" evidence="3">
    <location>
        <begin position="170"/>
        <end position="189"/>
    </location>
</feature>
<feature type="compositionally biased region" description="Low complexity" evidence="3">
    <location>
        <begin position="707"/>
        <end position="717"/>
    </location>
</feature>
<dbReference type="InParanoid" id="D8UBL8"/>
<accession>D8UBL8</accession>
<dbReference type="PROSITE" id="PS50137">
    <property type="entry name" value="DS_RBD"/>
    <property type="match status" value="1"/>
</dbReference>
<gene>
    <name evidence="6" type="ORF">VOLCADRAFT_96996</name>
</gene>
<feature type="region of interest" description="Disordered" evidence="3">
    <location>
        <begin position="880"/>
        <end position="908"/>
    </location>
</feature>
<dbReference type="OrthoDB" id="551800at2759"/>
<feature type="region of interest" description="Disordered" evidence="3">
    <location>
        <begin position="691"/>
        <end position="863"/>
    </location>
</feature>
<evidence type="ECO:0000256" key="1">
    <source>
        <dbReference type="ARBA" id="ARBA00022884"/>
    </source>
</evidence>
<feature type="region of interest" description="Disordered" evidence="3">
    <location>
        <begin position="1186"/>
        <end position="1213"/>
    </location>
</feature>
<dbReference type="SUPFAM" id="SSF54928">
    <property type="entry name" value="RNA-binding domain, RBD"/>
    <property type="match status" value="1"/>
</dbReference>
<dbReference type="AlphaFoldDB" id="D8UBL8"/>
<name>D8UBL8_VOLCA</name>
<dbReference type="EMBL" id="GL378378">
    <property type="protein sequence ID" value="EFJ42790.1"/>
    <property type="molecule type" value="Genomic_DNA"/>
</dbReference>
<dbReference type="SMART" id="SM00358">
    <property type="entry name" value="DSRM"/>
    <property type="match status" value="1"/>
</dbReference>
<dbReference type="eggNOG" id="ENOG502R8ME">
    <property type="taxonomic scope" value="Eukaryota"/>
</dbReference>
<feature type="compositionally biased region" description="Gly residues" evidence="3">
    <location>
        <begin position="734"/>
        <end position="744"/>
    </location>
</feature>
<feature type="compositionally biased region" description="Low complexity" evidence="3">
    <location>
        <begin position="523"/>
        <end position="534"/>
    </location>
</feature>
<protein>
    <recommendedName>
        <fullName evidence="8">RRM domain-containing protein</fullName>
    </recommendedName>
</protein>
<dbReference type="Pfam" id="PF00035">
    <property type="entry name" value="dsrm"/>
    <property type="match status" value="1"/>
</dbReference>
<organism evidence="7">
    <name type="scientific">Volvox carteri f. nagariensis</name>
    <dbReference type="NCBI Taxonomy" id="3068"/>
    <lineage>
        <taxon>Eukaryota</taxon>
        <taxon>Viridiplantae</taxon>
        <taxon>Chlorophyta</taxon>
        <taxon>core chlorophytes</taxon>
        <taxon>Chlorophyceae</taxon>
        <taxon>CS clade</taxon>
        <taxon>Chlamydomonadales</taxon>
        <taxon>Volvocaceae</taxon>
        <taxon>Volvox</taxon>
    </lineage>
</organism>
<dbReference type="Pfam" id="PF00076">
    <property type="entry name" value="RRM_1"/>
    <property type="match status" value="1"/>
</dbReference>
<evidence type="ECO:0008006" key="8">
    <source>
        <dbReference type="Google" id="ProtNLM"/>
    </source>
</evidence>
<keyword evidence="7" id="KW-1185">Reference proteome</keyword>
<dbReference type="Gene3D" id="3.30.160.20">
    <property type="match status" value="1"/>
</dbReference>
<dbReference type="SUPFAM" id="SSF54768">
    <property type="entry name" value="dsRNA-binding domain-like"/>
    <property type="match status" value="1"/>
</dbReference>